<feature type="domain" description="Zn(2)-C6 fungal-type" evidence="6">
    <location>
        <begin position="13"/>
        <end position="45"/>
    </location>
</feature>
<dbReference type="CDD" id="cd00067">
    <property type="entry name" value="GAL4"/>
    <property type="match status" value="1"/>
</dbReference>
<evidence type="ECO:0000256" key="3">
    <source>
        <dbReference type="ARBA" id="ARBA00023163"/>
    </source>
</evidence>
<proteinExistence type="predicted"/>
<dbReference type="Pfam" id="PF00172">
    <property type="entry name" value="Zn_clus"/>
    <property type="match status" value="1"/>
</dbReference>
<feature type="compositionally biased region" description="Low complexity" evidence="5">
    <location>
        <begin position="71"/>
        <end position="82"/>
    </location>
</feature>
<evidence type="ECO:0000259" key="6">
    <source>
        <dbReference type="PROSITE" id="PS50048"/>
    </source>
</evidence>
<gene>
    <name evidence="7" type="ORF">PSALAMII_LOCUS8878</name>
</gene>
<evidence type="ECO:0000256" key="2">
    <source>
        <dbReference type="ARBA" id="ARBA00023125"/>
    </source>
</evidence>
<dbReference type="OrthoDB" id="4937900at2759"/>
<dbReference type="GO" id="GO:0003677">
    <property type="term" value="F:DNA binding"/>
    <property type="evidence" value="ECO:0007669"/>
    <property type="project" value="UniProtKB-KW"/>
</dbReference>
<dbReference type="SUPFAM" id="SSF57701">
    <property type="entry name" value="Zn2/Cys6 DNA-binding domain"/>
    <property type="match status" value="1"/>
</dbReference>
<dbReference type="SMART" id="SM00066">
    <property type="entry name" value="GAL4"/>
    <property type="match status" value="1"/>
</dbReference>
<dbReference type="Proteomes" id="UP001152646">
    <property type="component" value="Unassembled WGS sequence"/>
</dbReference>
<keyword evidence="4" id="KW-0539">Nucleus</keyword>
<keyword evidence="3" id="KW-0804">Transcription</keyword>
<dbReference type="GO" id="GO:0001228">
    <property type="term" value="F:DNA-binding transcription activator activity, RNA polymerase II-specific"/>
    <property type="evidence" value="ECO:0007669"/>
    <property type="project" value="TreeGrafter"/>
</dbReference>
<feature type="region of interest" description="Disordered" evidence="5">
    <location>
        <begin position="54"/>
        <end position="84"/>
    </location>
</feature>
<dbReference type="InterPro" id="IPR036864">
    <property type="entry name" value="Zn2-C6_fun-type_DNA-bd_sf"/>
</dbReference>
<organism evidence="7 8">
    <name type="scientific">Penicillium salamii</name>
    <dbReference type="NCBI Taxonomy" id="1612424"/>
    <lineage>
        <taxon>Eukaryota</taxon>
        <taxon>Fungi</taxon>
        <taxon>Dikarya</taxon>
        <taxon>Ascomycota</taxon>
        <taxon>Pezizomycotina</taxon>
        <taxon>Eurotiomycetes</taxon>
        <taxon>Eurotiomycetidae</taxon>
        <taxon>Eurotiales</taxon>
        <taxon>Aspergillaceae</taxon>
        <taxon>Penicillium</taxon>
    </lineage>
</organism>
<dbReference type="PANTHER" id="PTHR47784:SF5">
    <property type="entry name" value="STEROL UPTAKE CONTROL PROTEIN 2"/>
    <property type="match status" value="1"/>
</dbReference>
<dbReference type="InterPro" id="IPR053157">
    <property type="entry name" value="Sterol_Uptake_Regulator"/>
</dbReference>
<dbReference type="PROSITE" id="PS50048">
    <property type="entry name" value="ZN2_CY6_FUNGAL_2"/>
    <property type="match status" value="1"/>
</dbReference>
<dbReference type="AlphaFoldDB" id="A0A9W4JRJ2"/>
<protein>
    <recommendedName>
        <fullName evidence="6">Zn(2)-C6 fungal-type domain-containing protein</fullName>
    </recommendedName>
</protein>
<evidence type="ECO:0000313" key="7">
    <source>
        <dbReference type="EMBL" id="CAG8408317.1"/>
    </source>
</evidence>
<evidence type="ECO:0000256" key="4">
    <source>
        <dbReference type="ARBA" id="ARBA00023242"/>
    </source>
</evidence>
<comment type="caution">
    <text evidence="7">The sequence shown here is derived from an EMBL/GenBank/DDBJ whole genome shotgun (WGS) entry which is preliminary data.</text>
</comment>
<dbReference type="Gene3D" id="4.10.240.10">
    <property type="entry name" value="Zn(2)-C6 fungal-type DNA-binding domain"/>
    <property type="match status" value="1"/>
</dbReference>
<feature type="region of interest" description="Disordered" evidence="5">
    <location>
        <begin position="1"/>
        <end position="20"/>
    </location>
</feature>
<accession>A0A9W4JRJ2</accession>
<dbReference type="InterPro" id="IPR001138">
    <property type="entry name" value="Zn2Cys6_DnaBD"/>
</dbReference>
<dbReference type="PANTHER" id="PTHR47784">
    <property type="entry name" value="STEROL UPTAKE CONTROL PROTEIN 2"/>
    <property type="match status" value="1"/>
</dbReference>
<dbReference type="InterPro" id="IPR021858">
    <property type="entry name" value="Fun_TF"/>
</dbReference>
<dbReference type="GO" id="GO:0008270">
    <property type="term" value="F:zinc ion binding"/>
    <property type="evidence" value="ECO:0007669"/>
    <property type="project" value="InterPro"/>
</dbReference>
<dbReference type="EMBL" id="CAJVPA010000217">
    <property type="protein sequence ID" value="CAG8408317.1"/>
    <property type="molecule type" value="Genomic_DNA"/>
</dbReference>
<keyword evidence="2" id="KW-0238">DNA-binding</keyword>
<evidence type="ECO:0000256" key="1">
    <source>
        <dbReference type="ARBA" id="ARBA00023015"/>
    </source>
</evidence>
<evidence type="ECO:0000313" key="8">
    <source>
        <dbReference type="Proteomes" id="UP001152646"/>
    </source>
</evidence>
<dbReference type="PROSITE" id="PS00463">
    <property type="entry name" value="ZN2_CY6_FUNGAL_1"/>
    <property type="match status" value="1"/>
</dbReference>
<keyword evidence="1" id="KW-0805">Transcription regulation</keyword>
<name>A0A9W4JRJ2_9EURO</name>
<reference evidence="7" key="1">
    <citation type="submission" date="2021-07" db="EMBL/GenBank/DDBJ databases">
        <authorList>
            <person name="Branca A.L. A."/>
        </authorList>
    </citation>
    <scope>NUCLEOTIDE SEQUENCE</scope>
</reference>
<dbReference type="Pfam" id="PF11951">
    <property type="entry name" value="Fungal_trans_2"/>
    <property type="match status" value="1"/>
</dbReference>
<sequence length="397" mass="44543">MPIRRSHAKSRHGCSSCRRRRVKCDEARPVCKNCRTRKDENTCVYSTSGPFVFAEDAPGSPRKAPQKSKSSRSGSGSGSDRSPQALWGPFAGSNDLVEAPVINMQHMQLELQWIKHTHKLFARSEETRKVWEFLVLQEAFHAPFLMHGIIALSALHCSNEHGDLQRAEWLSAAVAHKSTALSMFWEHLNDITESNAKAMMSFAGIALAFSFASALICPQPEDGPTLRSLIDVFVLARGVQAVVNAASEFLHQSTFAPLFDIASPEVTIPVETLQAFDRLEELNDRCYELSAEHNIQSYKQVIGSLRDLVCFTYAEPTSLTLAAGWAIRLSHHYLEELNNRTPFALVVLAHYCVFLHRARHNWCIGSWGYAVFEEINLVLDPGWKSHIGWVTSEIILR</sequence>
<evidence type="ECO:0000256" key="5">
    <source>
        <dbReference type="SAM" id="MobiDB-lite"/>
    </source>
</evidence>